<proteinExistence type="predicted"/>
<dbReference type="PANTHER" id="PTHR33214:SF69">
    <property type="entry name" value="BIFUNCTIONAL INHIBITOR_LIPID-TRANSFER PROTEIN_SEED STORAGE 2S ALBUMIN SUPERFAMILY PROTEIN"/>
    <property type="match status" value="1"/>
</dbReference>
<dbReference type="SUPFAM" id="SSF47699">
    <property type="entry name" value="Bifunctional inhibitor/lipid-transfer protein/seed storage 2S albumin"/>
    <property type="match status" value="1"/>
</dbReference>
<evidence type="ECO:0000256" key="3">
    <source>
        <dbReference type="SAM" id="SignalP"/>
    </source>
</evidence>
<feature type="domain" description="Bifunctional inhibitor/plant lipid transfer protein/seed storage helical" evidence="4">
    <location>
        <begin position="27"/>
        <end position="92"/>
    </location>
</feature>
<name>A0ABD1HI65_SALDI</name>
<dbReference type="Gene3D" id="1.10.110.10">
    <property type="entry name" value="Plant lipid-transfer and hydrophobic proteins"/>
    <property type="match status" value="1"/>
</dbReference>
<comment type="caution">
    <text evidence="5">The sequence shown here is derived from an EMBL/GenBank/DDBJ whole genome shotgun (WGS) entry which is preliminary data.</text>
</comment>
<dbReference type="InterPro" id="IPR016140">
    <property type="entry name" value="Bifunc_inhib/LTP/seed_store"/>
</dbReference>
<dbReference type="InterPro" id="IPR033872">
    <property type="entry name" value="nsLTP2"/>
</dbReference>
<evidence type="ECO:0000259" key="4">
    <source>
        <dbReference type="SMART" id="SM00499"/>
    </source>
</evidence>
<dbReference type="CDD" id="cd01959">
    <property type="entry name" value="nsLTP2"/>
    <property type="match status" value="1"/>
</dbReference>
<organism evidence="5 6">
    <name type="scientific">Salvia divinorum</name>
    <name type="common">Maria pastora</name>
    <name type="synonym">Diviner's sage</name>
    <dbReference type="NCBI Taxonomy" id="28513"/>
    <lineage>
        <taxon>Eukaryota</taxon>
        <taxon>Viridiplantae</taxon>
        <taxon>Streptophyta</taxon>
        <taxon>Embryophyta</taxon>
        <taxon>Tracheophyta</taxon>
        <taxon>Spermatophyta</taxon>
        <taxon>Magnoliopsida</taxon>
        <taxon>eudicotyledons</taxon>
        <taxon>Gunneridae</taxon>
        <taxon>Pentapetalae</taxon>
        <taxon>asterids</taxon>
        <taxon>lamiids</taxon>
        <taxon>Lamiales</taxon>
        <taxon>Lamiaceae</taxon>
        <taxon>Nepetoideae</taxon>
        <taxon>Mentheae</taxon>
        <taxon>Salviinae</taxon>
        <taxon>Salvia</taxon>
        <taxon>Salvia subgen. Calosphace</taxon>
    </lineage>
</organism>
<gene>
    <name evidence="5" type="ORF">AAHA92_11791</name>
</gene>
<evidence type="ECO:0000256" key="2">
    <source>
        <dbReference type="ARBA" id="ARBA00023121"/>
    </source>
</evidence>
<dbReference type="Proteomes" id="UP001567538">
    <property type="component" value="Unassembled WGS sequence"/>
</dbReference>
<sequence>MKKGVAALFVMVVMAAAVVHDAAAVECNPIQLVPCLGAISPGQNPSPQCCAKLKEQQPCFCQYIRNPQFKPYVDSPNAKKVAAFCGIKPPTC</sequence>
<keyword evidence="3" id="KW-0732">Signal</keyword>
<feature type="chain" id="PRO_5044768416" evidence="3">
    <location>
        <begin position="25"/>
        <end position="92"/>
    </location>
</feature>
<protein>
    <submittedName>
        <fullName evidence="5">Non-specific lipid-transfer protein 2-like</fullName>
    </submittedName>
</protein>
<feature type="signal peptide" evidence="3">
    <location>
        <begin position="1"/>
        <end position="24"/>
    </location>
</feature>
<evidence type="ECO:0000313" key="5">
    <source>
        <dbReference type="EMBL" id="KAL1556132.1"/>
    </source>
</evidence>
<dbReference type="SMART" id="SM00499">
    <property type="entry name" value="AAI"/>
    <property type="match status" value="1"/>
</dbReference>
<dbReference type="GO" id="GO:0008289">
    <property type="term" value="F:lipid binding"/>
    <property type="evidence" value="ECO:0007669"/>
    <property type="project" value="UniProtKB-KW"/>
</dbReference>
<evidence type="ECO:0000256" key="1">
    <source>
        <dbReference type="ARBA" id="ARBA00022448"/>
    </source>
</evidence>
<keyword evidence="6" id="KW-1185">Reference proteome</keyword>
<dbReference type="Pfam" id="PF00234">
    <property type="entry name" value="Tryp_alpha_amyl"/>
    <property type="match status" value="1"/>
</dbReference>
<keyword evidence="2" id="KW-0446">Lipid-binding</keyword>
<dbReference type="AlphaFoldDB" id="A0ABD1HI65"/>
<dbReference type="PANTHER" id="PTHR33214">
    <property type="entry name" value="BIFUNCTIONAL INHIBITOR/LIPID-TRANSFER PROTEIN/SEED STORAGE 2S ALBUMIN SUPERFAMILY PROTEIN"/>
    <property type="match status" value="1"/>
</dbReference>
<keyword evidence="1" id="KW-0813">Transport</keyword>
<dbReference type="InterPro" id="IPR036312">
    <property type="entry name" value="Bifun_inhib/LTP/seed_sf"/>
</dbReference>
<dbReference type="EMBL" id="JBEAFC010000005">
    <property type="protein sequence ID" value="KAL1556132.1"/>
    <property type="molecule type" value="Genomic_DNA"/>
</dbReference>
<evidence type="ECO:0000313" key="6">
    <source>
        <dbReference type="Proteomes" id="UP001567538"/>
    </source>
</evidence>
<reference evidence="5 6" key="1">
    <citation type="submission" date="2024-06" db="EMBL/GenBank/DDBJ databases">
        <title>A chromosome level genome sequence of Diviner's sage (Salvia divinorum).</title>
        <authorList>
            <person name="Ford S.A."/>
            <person name="Ro D.-K."/>
            <person name="Ness R.W."/>
            <person name="Phillips M.A."/>
        </authorList>
    </citation>
    <scope>NUCLEOTIDE SEQUENCE [LARGE SCALE GENOMIC DNA]</scope>
    <source>
        <strain evidence="5">SAF-2024a</strain>
        <tissue evidence="5">Leaf</tissue>
    </source>
</reference>
<accession>A0ABD1HI65</accession>